<keyword evidence="4" id="KW-1185">Reference proteome</keyword>
<dbReference type="GeneID" id="34585686"/>
<evidence type="ECO:0000313" key="4">
    <source>
        <dbReference type="Proteomes" id="UP000185904"/>
    </source>
</evidence>
<feature type="compositionally biased region" description="Low complexity" evidence="1">
    <location>
        <begin position="92"/>
        <end position="107"/>
    </location>
</feature>
<feature type="compositionally biased region" description="Polar residues" evidence="1">
    <location>
        <begin position="70"/>
        <end position="85"/>
    </location>
</feature>
<keyword evidence="2" id="KW-0812">Transmembrane</keyword>
<organism evidence="3 4">
    <name type="scientific">Fonsecaea nubica</name>
    <dbReference type="NCBI Taxonomy" id="856822"/>
    <lineage>
        <taxon>Eukaryota</taxon>
        <taxon>Fungi</taxon>
        <taxon>Dikarya</taxon>
        <taxon>Ascomycota</taxon>
        <taxon>Pezizomycotina</taxon>
        <taxon>Eurotiomycetes</taxon>
        <taxon>Chaetothyriomycetidae</taxon>
        <taxon>Chaetothyriales</taxon>
        <taxon>Herpotrichiellaceae</taxon>
        <taxon>Fonsecaea</taxon>
    </lineage>
</organism>
<protein>
    <submittedName>
        <fullName evidence="3">Uncharacterized protein</fullName>
    </submittedName>
</protein>
<keyword evidence="2" id="KW-0472">Membrane</keyword>
<name>A0A178DAG9_9EURO</name>
<evidence type="ECO:0000256" key="1">
    <source>
        <dbReference type="SAM" id="MobiDB-lite"/>
    </source>
</evidence>
<evidence type="ECO:0000313" key="3">
    <source>
        <dbReference type="EMBL" id="OAL38612.1"/>
    </source>
</evidence>
<feature type="transmembrane region" description="Helical" evidence="2">
    <location>
        <begin position="191"/>
        <end position="214"/>
    </location>
</feature>
<feature type="region of interest" description="Disordered" evidence="1">
    <location>
        <begin position="70"/>
        <end position="108"/>
    </location>
</feature>
<accession>A0A178DAG9</accession>
<keyword evidence="2" id="KW-1133">Transmembrane helix</keyword>
<evidence type="ECO:0000256" key="2">
    <source>
        <dbReference type="SAM" id="Phobius"/>
    </source>
</evidence>
<dbReference type="RefSeq" id="XP_022503624.1">
    <property type="nucleotide sequence ID" value="XM_022640567.1"/>
</dbReference>
<sequence>MSKSSSGVIAFHSHTYTHKYLQPSRVWSEALEVGKAVARRGKPTSLWHQYQAPEETQTWLTRLDRHVAETQTSTRYSSVRAQSSYRGRRPSESQITSSTRRTISSEPSIRDSDLLGDSDYHHHWMQQETIRRLEVLLAQLEDRTRSLTPISADADCVDQGHSTPTISIQRSVNCVVTLIFANWSPHPFHNLISVLISVLVSVVISVVISIFIYVEEQRDVSPSHLLRD</sequence>
<comment type="caution">
    <text evidence="3">The sequence shown here is derived from an EMBL/GenBank/DDBJ whole genome shotgun (WGS) entry which is preliminary data.</text>
</comment>
<gene>
    <name evidence="3" type="ORF">AYO20_02262</name>
</gene>
<dbReference type="AlphaFoldDB" id="A0A178DAG9"/>
<reference evidence="3 4" key="1">
    <citation type="submission" date="2016-03" db="EMBL/GenBank/DDBJ databases">
        <title>The draft genome sequence of Fonsecaea nubica causative agent of cutaneous subcutaneous infection in human host.</title>
        <authorList>
            <person name="Costa F."/>
            <person name="Sybren D.H."/>
            <person name="Raittz R.T."/>
            <person name="Weiss V.A."/>
            <person name="Leao A.C."/>
            <person name="Gomes R."/>
            <person name="De Souza E.M."/>
            <person name="Pedrosa F.O."/>
            <person name="Steffens M.B."/>
            <person name="Bombassaro A."/>
            <person name="Tadra-Sfeir M.Z."/>
            <person name="Moreno L.F."/>
            <person name="Najafzadeh M.J."/>
            <person name="Felipe M.S."/>
            <person name="Teixeira M."/>
            <person name="Sun J."/>
            <person name="Xi L."/>
            <person name="Castro M.A."/>
            <person name="Vicente V.A."/>
        </authorList>
    </citation>
    <scope>NUCLEOTIDE SEQUENCE [LARGE SCALE GENOMIC DNA]</scope>
    <source>
        <strain evidence="3 4">CBS 269.64</strain>
    </source>
</reference>
<proteinExistence type="predicted"/>
<dbReference type="Proteomes" id="UP000185904">
    <property type="component" value="Unassembled WGS sequence"/>
</dbReference>
<dbReference type="EMBL" id="LVCJ01000009">
    <property type="protein sequence ID" value="OAL38612.1"/>
    <property type="molecule type" value="Genomic_DNA"/>
</dbReference>